<dbReference type="EMBL" id="JAZHXJ010000187">
    <property type="protein sequence ID" value="KAL1869840.1"/>
    <property type="molecule type" value="Genomic_DNA"/>
</dbReference>
<dbReference type="InterPro" id="IPR029021">
    <property type="entry name" value="Prot-tyrosine_phosphatase-like"/>
</dbReference>
<reference evidence="2 3" key="1">
    <citation type="journal article" date="2024" name="Commun. Biol.">
        <title>Comparative genomic analysis of thermophilic fungi reveals convergent evolutionary adaptations and gene losses.</title>
        <authorList>
            <person name="Steindorff A.S."/>
            <person name="Aguilar-Pontes M.V."/>
            <person name="Robinson A.J."/>
            <person name="Andreopoulos B."/>
            <person name="LaButti K."/>
            <person name="Kuo A."/>
            <person name="Mondo S."/>
            <person name="Riley R."/>
            <person name="Otillar R."/>
            <person name="Haridas S."/>
            <person name="Lipzen A."/>
            <person name="Grimwood J."/>
            <person name="Schmutz J."/>
            <person name="Clum A."/>
            <person name="Reid I.D."/>
            <person name="Moisan M.C."/>
            <person name="Butler G."/>
            <person name="Nguyen T.T.M."/>
            <person name="Dewar K."/>
            <person name="Conant G."/>
            <person name="Drula E."/>
            <person name="Henrissat B."/>
            <person name="Hansel C."/>
            <person name="Singer S."/>
            <person name="Hutchinson M.I."/>
            <person name="de Vries R.P."/>
            <person name="Natvig D.O."/>
            <person name="Powell A.J."/>
            <person name="Tsang A."/>
            <person name="Grigoriev I.V."/>
        </authorList>
    </citation>
    <scope>NUCLEOTIDE SEQUENCE [LARGE SCALE GENOMIC DNA]</scope>
    <source>
        <strain evidence="2 3">ATCC 24622</strain>
    </source>
</reference>
<evidence type="ECO:0000313" key="3">
    <source>
        <dbReference type="Proteomes" id="UP001586593"/>
    </source>
</evidence>
<comment type="caution">
    <text evidence="2">The sequence shown here is derived from an EMBL/GenBank/DDBJ whole genome shotgun (WGS) entry which is preliminary data.</text>
</comment>
<sequence>MIRKGVVYRSSEPSGVTDEGVATLNSLGITHVYDLRSALEIQRAGSVEGWRPTEWPGAERVFAPVFLDQDYSPEALALRFRHYTSNSPEGFVRAYCAILDAATDPENPHEPFSAILSHLADSSRGKAGPSPILIHCTAGKDRTGVICALILSLCGVSDEVVAHEYSLTELGLRPRKAELVTHLLRHDFLNGDVAAAERMIGARKESMLATLAAIRETYGSVEKYVLKRCHLDATAVEQIRQNLVVKFNDDDGPLDWQSHAKAVESEVTR</sequence>
<evidence type="ECO:0000313" key="2">
    <source>
        <dbReference type="EMBL" id="KAL1869840.1"/>
    </source>
</evidence>
<proteinExistence type="predicted"/>
<gene>
    <name evidence="2" type="ORF">VTK73DRAFT_2914</name>
</gene>
<dbReference type="InterPro" id="IPR016130">
    <property type="entry name" value="Tyr_Pase_AS"/>
</dbReference>
<dbReference type="PANTHER" id="PTHR31126:SF1">
    <property type="entry name" value="TYROSINE SPECIFIC PROTEIN PHOSPHATASES DOMAIN-CONTAINING PROTEIN"/>
    <property type="match status" value="1"/>
</dbReference>
<dbReference type="PROSITE" id="PS00383">
    <property type="entry name" value="TYR_PHOSPHATASE_1"/>
    <property type="match status" value="1"/>
</dbReference>
<accession>A0ABR3X210</accession>
<keyword evidence="3" id="KW-1185">Reference proteome</keyword>
<dbReference type="InterPro" id="IPR026893">
    <property type="entry name" value="Tyr/Ser_Pase_IphP-type"/>
</dbReference>
<dbReference type="InterPro" id="IPR000387">
    <property type="entry name" value="Tyr_Pase_dom"/>
</dbReference>
<dbReference type="SUPFAM" id="SSF52799">
    <property type="entry name" value="(Phosphotyrosine protein) phosphatases II"/>
    <property type="match status" value="1"/>
</dbReference>
<dbReference type="Pfam" id="PF13350">
    <property type="entry name" value="Y_phosphatase3"/>
    <property type="match status" value="1"/>
</dbReference>
<dbReference type="PANTHER" id="PTHR31126">
    <property type="entry name" value="TYROSINE-PROTEIN PHOSPHATASE"/>
    <property type="match status" value="1"/>
</dbReference>
<name>A0ABR3X210_9PEZI</name>
<feature type="domain" description="Tyrosine specific protein phosphatases" evidence="1">
    <location>
        <begin position="110"/>
        <end position="151"/>
    </location>
</feature>
<evidence type="ECO:0000259" key="1">
    <source>
        <dbReference type="PROSITE" id="PS50056"/>
    </source>
</evidence>
<dbReference type="PROSITE" id="PS50056">
    <property type="entry name" value="TYR_PHOSPHATASE_2"/>
    <property type="match status" value="1"/>
</dbReference>
<dbReference type="Gene3D" id="3.90.190.10">
    <property type="entry name" value="Protein tyrosine phosphatase superfamily"/>
    <property type="match status" value="1"/>
</dbReference>
<dbReference type="Proteomes" id="UP001586593">
    <property type="component" value="Unassembled WGS sequence"/>
</dbReference>
<organism evidence="2 3">
    <name type="scientific">Phialemonium thermophilum</name>
    <dbReference type="NCBI Taxonomy" id="223376"/>
    <lineage>
        <taxon>Eukaryota</taxon>
        <taxon>Fungi</taxon>
        <taxon>Dikarya</taxon>
        <taxon>Ascomycota</taxon>
        <taxon>Pezizomycotina</taxon>
        <taxon>Sordariomycetes</taxon>
        <taxon>Sordariomycetidae</taxon>
        <taxon>Cephalothecales</taxon>
        <taxon>Cephalothecaceae</taxon>
        <taxon>Phialemonium</taxon>
    </lineage>
</organism>
<protein>
    <recommendedName>
        <fullName evidence="1">Tyrosine specific protein phosphatases domain-containing protein</fullName>
    </recommendedName>
</protein>